<dbReference type="Proteomes" id="UP001144205">
    <property type="component" value="Unassembled WGS sequence"/>
</dbReference>
<evidence type="ECO:0000256" key="2">
    <source>
        <dbReference type="ARBA" id="ARBA00022475"/>
    </source>
</evidence>
<organism evidence="10 11">
    <name type="scientific">Sinisalibacter aestuarii</name>
    <dbReference type="NCBI Taxonomy" id="2949426"/>
    <lineage>
        <taxon>Bacteria</taxon>
        <taxon>Pseudomonadati</taxon>
        <taxon>Pseudomonadota</taxon>
        <taxon>Alphaproteobacteria</taxon>
        <taxon>Rhodobacterales</taxon>
        <taxon>Roseobacteraceae</taxon>
        <taxon>Sinisalibacter</taxon>
    </lineage>
</organism>
<evidence type="ECO:0000256" key="1">
    <source>
        <dbReference type="ARBA" id="ARBA00004401"/>
    </source>
</evidence>
<evidence type="ECO:0000256" key="7">
    <source>
        <dbReference type="ARBA" id="ARBA00038408"/>
    </source>
</evidence>
<evidence type="ECO:0000259" key="9">
    <source>
        <dbReference type="Pfam" id="PF13145"/>
    </source>
</evidence>
<keyword evidence="3 8" id="KW-0812">Transmembrane</keyword>
<dbReference type="GO" id="GO:0016853">
    <property type="term" value="F:isomerase activity"/>
    <property type="evidence" value="ECO:0007669"/>
    <property type="project" value="UniProtKB-KW"/>
</dbReference>
<keyword evidence="4 8" id="KW-1133">Transmembrane helix</keyword>
<dbReference type="EMBL" id="BROH01000009">
    <property type="protein sequence ID" value="GKY89082.1"/>
    <property type="molecule type" value="Genomic_DNA"/>
</dbReference>
<dbReference type="PANTHER" id="PTHR47529:SF1">
    <property type="entry name" value="PERIPLASMIC CHAPERONE PPID"/>
    <property type="match status" value="1"/>
</dbReference>
<feature type="transmembrane region" description="Helical" evidence="8">
    <location>
        <begin position="12"/>
        <end position="32"/>
    </location>
</feature>
<keyword evidence="2" id="KW-1003">Cell membrane</keyword>
<evidence type="ECO:0000256" key="4">
    <source>
        <dbReference type="ARBA" id="ARBA00022989"/>
    </source>
</evidence>
<keyword evidence="10" id="KW-0413">Isomerase</keyword>
<keyword evidence="6" id="KW-0143">Chaperone</keyword>
<comment type="caution">
    <text evidence="10">The sequence shown here is derived from an EMBL/GenBank/DDBJ whole genome shotgun (WGS) entry which is preliminary data.</text>
</comment>
<keyword evidence="5 8" id="KW-0472">Membrane</keyword>
<sequence length="616" mass="66286">MSMARNKISQFFVWIIMALVLVGLVGFGSFNFGGGVSAIGKVGDTDISADRYFREVNAQLNAVQAQTGQHLPFAQAQAFGLDRAALETVIDQVALENETARLGVSVGDEELAARIRDISAFTGVNGSFDRQTYQFVLEQSGMTPGDFEESLRSEVARMILQTAVTNGIAMPAAYTDTLYAWVREERDFTWARLDASTLDEPVGLPDEAELTAWYEAHPDDFTLPQTRKLTYVWLKPEDVLDRIEVTDEELRKLYDDRIDEFQSPERRLVERLVFGTADEAAAAAQRLADGSASFEDLVAERGLNLTDIDLGDMTRADLGAAGDAVFALDAPGVAGPVDTELGPALFRMNAILNAHEVSFDEAVAGLKADYAADAARRYLSDMVTDLDDALAGGATLEDLAADHGMTLATLDWTGAQNDGIAAYDAFREAATLVEDGDYPQIEDLSDGGLFALRLDEVIAPRLQTLDEVREAAVAGWQAQETVARVMARADEMIGAFATGESPASLGLTEVAETDHSRDAYIEGTPPAMIERVFALDAPGDWAVVEDATGAVLLRLDAVHEADQTTPEALDLKTGFAQSTAQALALDVQSAFSAALEAQAGIVLDQAMINAVNASFQ</sequence>
<reference evidence="10" key="1">
    <citation type="journal article" date="2023" name="Int. J. Syst. Evol. Microbiol.">
        <title>Sinisalibacter aestuarii sp. nov., isolated from estuarine sediment of the Arakawa River.</title>
        <authorList>
            <person name="Arafat S.T."/>
            <person name="Hirano S."/>
            <person name="Sato A."/>
            <person name="Takeuchi K."/>
            <person name="Yasuda T."/>
            <person name="Terahara T."/>
            <person name="Hamada M."/>
            <person name="Kobayashi T."/>
        </authorList>
    </citation>
    <scope>NUCLEOTIDE SEQUENCE</scope>
    <source>
        <strain evidence="10">B-399</strain>
    </source>
</reference>
<dbReference type="Pfam" id="PF13145">
    <property type="entry name" value="Rotamase_2"/>
    <property type="match status" value="1"/>
</dbReference>
<dbReference type="InterPro" id="IPR000297">
    <property type="entry name" value="PPIase_PpiC"/>
</dbReference>
<comment type="similarity">
    <text evidence="7">Belongs to the PpiD chaperone family.</text>
</comment>
<dbReference type="Pfam" id="PF13624">
    <property type="entry name" value="SurA_N_3"/>
    <property type="match status" value="1"/>
</dbReference>
<dbReference type="PANTHER" id="PTHR47529">
    <property type="entry name" value="PEPTIDYL-PROLYL CIS-TRANS ISOMERASE D"/>
    <property type="match status" value="1"/>
</dbReference>
<name>A0ABQ5LVT9_9RHOB</name>
<dbReference type="InterPro" id="IPR027304">
    <property type="entry name" value="Trigger_fact/SurA_dom_sf"/>
</dbReference>
<protein>
    <submittedName>
        <fullName evidence="10">Peptidyl-prolyl cis-trans isomerase</fullName>
    </submittedName>
</protein>
<evidence type="ECO:0000256" key="6">
    <source>
        <dbReference type="ARBA" id="ARBA00023186"/>
    </source>
</evidence>
<evidence type="ECO:0000256" key="5">
    <source>
        <dbReference type="ARBA" id="ARBA00023136"/>
    </source>
</evidence>
<dbReference type="RefSeq" id="WP_281843116.1">
    <property type="nucleotide sequence ID" value="NZ_BROH01000009.1"/>
</dbReference>
<dbReference type="InterPro" id="IPR052029">
    <property type="entry name" value="PpiD_chaperone"/>
</dbReference>
<proteinExistence type="inferred from homology"/>
<dbReference type="Gene3D" id="1.10.4030.10">
    <property type="entry name" value="Porin chaperone SurA, peptide-binding domain"/>
    <property type="match status" value="1"/>
</dbReference>
<gene>
    <name evidence="10" type="primary">ybaU</name>
    <name evidence="10" type="ORF">STA1M1_29510</name>
</gene>
<feature type="domain" description="PpiC" evidence="9">
    <location>
        <begin position="245"/>
        <end position="362"/>
    </location>
</feature>
<evidence type="ECO:0000256" key="8">
    <source>
        <dbReference type="SAM" id="Phobius"/>
    </source>
</evidence>
<evidence type="ECO:0000313" key="10">
    <source>
        <dbReference type="EMBL" id="GKY89082.1"/>
    </source>
</evidence>
<dbReference type="SUPFAM" id="SSF54534">
    <property type="entry name" value="FKBP-like"/>
    <property type="match status" value="1"/>
</dbReference>
<keyword evidence="11" id="KW-1185">Reference proteome</keyword>
<evidence type="ECO:0000313" key="11">
    <source>
        <dbReference type="Proteomes" id="UP001144205"/>
    </source>
</evidence>
<accession>A0ABQ5LVT9</accession>
<dbReference type="SUPFAM" id="SSF109998">
    <property type="entry name" value="Triger factor/SurA peptide-binding domain-like"/>
    <property type="match status" value="1"/>
</dbReference>
<comment type="subcellular location">
    <subcellularLocation>
        <location evidence="1">Cell membrane</location>
        <topology evidence="1">Single-pass type II membrane protein</topology>
    </subcellularLocation>
</comment>
<evidence type="ECO:0000256" key="3">
    <source>
        <dbReference type="ARBA" id="ARBA00022692"/>
    </source>
</evidence>